<protein>
    <submittedName>
        <fullName evidence="2">Uncharacterized protein</fullName>
    </submittedName>
</protein>
<dbReference type="eggNOG" id="COG3064">
    <property type="taxonomic scope" value="Bacteria"/>
</dbReference>
<dbReference type="Proteomes" id="UP000001823">
    <property type="component" value="Chromosome"/>
</dbReference>
<name>A0A0H2YVM5_CLOP1</name>
<feature type="coiled-coil region" evidence="1">
    <location>
        <begin position="137"/>
        <end position="164"/>
    </location>
</feature>
<dbReference type="HOGENOM" id="CLU_073844_0_0_9"/>
<sequence length="313" mass="36781">MLKDLNEKIKECRENIALKEILEKRNLSLENELNSKEKELGELEKRLNKELKDVQKLKSLSFSNLISNILRNKDEKLEKEEREYLEAKLKYDNFKFKVEKLRYDVEENNNRLGQLINIEGKYKDLISEKRELVKKFNLNIRDEIIEIENEIKDLLSNKTEISEALREANNCLMISEETLKSLRSAKNWGIYDIVGGGMISSAIKHNRIDDAKTYMERLSYSVDRLNKELGDVDTSIFNEGLNISGFSYTFDIFFDNIFSDFSVQGEINDSLYKIEDFRNKVLNLIRKLEEKENSVGLKVNLLNDKLERLIEEN</sequence>
<dbReference type="RefSeq" id="WP_011590390.1">
    <property type="nucleotide sequence ID" value="NC_008261.1"/>
</dbReference>
<feature type="coiled-coil region" evidence="1">
    <location>
        <begin position="2"/>
        <end position="97"/>
    </location>
</feature>
<dbReference type="STRING" id="195103.CPF_0825"/>
<reference evidence="2 3" key="1">
    <citation type="journal article" date="2006" name="Genome Res.">
        <title>Skewed genomic variability in strains of the toxigenic bacterial pathogen, Clostridium perfringens.</title>
        <authorList>
            <person name="Myers G.S."/>
            <person name="Rasko D.A."/>
            <person name="Cheung J.K."/>
            <person name="Ravel J."/>
            <person name="Seshadri R."/>
            <person name="Deboy R.T."/>
            <person name="Ren Q."/>
            <person name="Varga J."/>
            <person name="Awad M.M."/>
            <person name="Brinkac L.M."/>
            <person name="Daugherty S.C."/>
            <person name="Haft D.H."/>
            <person name="Dodson R.J."/>
            <person name="Madupu R."/>
            <person name="Nelson W.C."/>
            <person name="Rosovitz M.J."/>
            <person name="Sullivan S.A."/>
            <person name="Khouri H."/>
            <person name="Dimitrov G.I."/>
            <person name="Watkins K.L."/>
            <person name="Mulligan S."/>
            <person name="Benton J."/>
            <person name="Radune D."/>
            <person name="Fisher D.J."/>
            <person name="Atkins H.S."/>
            <person name="Hiscox T."/>
            <person name="Jost B.H."/>
            <person name="Billington S.J."/>
            <person name="Songer J.G."/>
            <person name="McClane B.A."/>
            <person name="Titball R.W."/>
            <person name="Rood J.I."/>
            <person name="Melville S.B."/>
            <person name="Paulsen I.T."/>
        </authorList>
    </citation>
    <scope>NUCLEOTIDE SEQUENCE [LARGE SCALE GENOMIC DNA]</scope>
    <source>
        <strain evidence="3">ATCC 13124 / DSM 756 / JCM 1290 / NCIMB 6125 / NCTC 8237 / S 107 / Type A</strain>
    </source>
</reference>
<gene>
    <name evidence="2" type="ordered locus">CPF_0825</name>
</gene>
<accession>A0A0H2YVM5</accession>
<dbReference type="KEGG" id="cpf:CPF_0825"/>
<dbReference type="EMBL" id="CP000246">
    <property type="protein sequence ID" value="ABG84984.1"/>
    <property type="molecule type" value="Genomic_DNA"/>
</dbReference>
<keyword evidence="1" id="KW-0175">Coiled coil</keyword>
<dbReference type="GeneID" id="93002837"/>
<evidence type="ECO:0000313" key="2">
    <source>
        <dbReference type="EMBL" id="ABG84984.1"/>
    </source>
</evidence>
<dbReference type="AlphaFoldDB" id="A0A0H2YVM5"/>
<evidence type="ECO:0000313" key="3">
    <source>
        <dbReference type="Proteomes" id="UP000001823"/>
    </source>
</evidence>
<evidence type="ECO:0000256" key="1">
    <source>
        <dbReference type="SAM" id="Coils"/>
    </source>
</evidence>
<organism evidence="2 3">
    <name type="scientific">Clostridium perfringens (strain ATCC 13124 / DSM 756 / JCM 1290 / NCIMB 6125 / NCTC 8237 / Type A)</name>
    <dbReference type="NCBI Taxonomy" id="195103"/>
    <lineage>
        <taxon>Bacteria</taxon>
        <taxon>Bacillati</taxon>
        <taxon>Bacillota</taxon>
        <taxon>Clostridia</taxon>
        <taxon>Eubacteriales</taxon>
        <taxon>Clostridiaceae</taxon>
        <taxon>Clostridium</taxon>
    </lineage>
</organism>
<proteinExistence type="predicted"/>
<keyword evidence="3" id="KW-1185">Reference proteome</keyword>
<dbReference type="PaxDb" id="195103-CPF_0825"/>